<comment type="caution">
    <text evidence="2">The sequence shown here is derived from an EMBL/GenBank/DDBJ whole genome shotgun (WGS) entry which is preliminary data.</text>
</comment>
<keyword evidence="3" id="KW-1185">Reference proteome</keyword>
<protein>
    <submittedName>
        <fullName evidence="2">Glycosyltransferase</fullName>
    </submittedName>
</protein>
<dbReference type="Proteomes" id="UP000294644">
    <property type="component" value="Unassembled WGS sequence"/>
</dbReference>
<name>A0A4R5CU98_9FLAO</name>
<dbReference type="SUPFAM" id="SSF53448">
    <property type="entry name" value="Nucleotide-diphospho-sugar transferases"/>
    <property type="match status" value="1"/>
</dbReference>
<dbReference type="PANTHER" id="PTHR22916">
    <property type="entry name" value="GLYCOSYLTRANSFERASE"/>
    <property type="match status" value="1"/>
</dbReference>
<evidence type="ECO:0000313" key="3">
    <source>
        <dbReference type="Proteomes" id="UP000294644"/>
    </source>
</evidence>
<dbReference type="OrthoDB" id="9788101at2"/>
<dbReference type="GO" id="GO:0016758">
    <property type="term" value="F:hexosyltransferase activity"/>
    <property type="evidence" value="ECO:0007669"/>
    <property type="project" value="UniProtKB-ARBA"/>
</dbReference>
<sequence>MPKLSIITINYNNLEGLKRTVESVLNQTWQEFEYIVIDGGSTDGSAAYIESQSKYFDYWVSDKDSGIYNAMNKGIRVANGEYLLFLNSGDHFFSDTVLEHNHQYLRNHDLVCFDIINVRENNSNLFSCPSTIQFSQMLYRTIPHQSTFINKQLFNNLGLYDEKLKIVSDWKFFILALFKHNCSYLKVDKTLTVFYIDGISWINDNSIERNQVLKEHFGGFLEEYEDRKKSLKILNTNRFIMLQEIEKSKMGMKLVSVFFRSYIVLFSKKKIKDILKK</sequence>
<dbReference type="CDD" id="cd06433">
    <property type="entry name" value="GT_2_WfgS_like"/>
    <property type="match status" value="1"/>
</dbReference>
<gene>
    <name evidence="2" type="ORF">E0F91_13265</name>
</gene>
<dbReference type="PANTHER" id="PTHR22916:SF67">
    <property type="entry name" value="COLANIC ACID BIOSYNTHESIS GLYCOSYL TRANSFERASE WCAE-RELATED"/>
    <property type="match status" value="1"/>
</dbReference>
<reference evidence="2 3" key="1">
    <citation type="submission" date="2019-03" db="EMBL/GenBank/DDBJ databases">
        <title>Flavobacterium LB-D12 sp. nov., isolated from arctic soil.</title>
        <authorList>
            <person name="Chaudhary D.K."/>
        </authorList>
    </citation>
    <scope>NUCLEOTIDE SEQUENCE [LARGE SCALE GENOMIC DNA]</scope>
    <source>
        <strain evidence="2 3">LB-D12</strain>
    </source>
</reference>
<dbReference type="EMBL" id="SMFN01000017">
    <property type="protein sequence ID" value="TDE02054.1"/>
    <property type="molecule type" value="Genomic_DNA"/>
</dbReference>
<dbReference type="RefSeq" id="WP_132066941.1">
    <property type="nucleotide sequence ID" value="NZ_SMFN01000017.1"/>
</dbReference>
<proteinExistence type="predicted"/>
<feature type="domain" description="Glycosyltransferase 2-like" evidence="1">
    <location>
        <begin position="5"/>
        <end position="128"/>
    </location>
</feature>
<dbReference type="InterPro" id="IPR001173">
    <property type="entry name" value="Glyco_trans_2-like"/>
</dbReference>
<evidence type="ECO:0000259" key="1">
    <source>
        <dbReference type="Pfam" id="PF00535"/>
    </source>
</evidence>
<dbReference type="InterPro" id="IPR029044">
    <property type="entry name" value="Nucleotide-diphossugar_trans"/>
</dbReference>
<accession>A0A4R5CU98</accession>
<dbReference type="Pfam" id="PF00535">
    <property type="entry name" value="Glycos_transf_2"/>
    <property type="match status" value="1"/>
</dbReference>
<organism evidence="2 3">
    <name type="scientific">Flavobacterium sandaracinum</name>
    <dbReference type="NCBI Taxonomy" id="2541733"/>
    <lineage>
        <taxon>Bacteria</taxon>
        <taxon>Pseudomonadati</taxon>
        <taxon>Bacteroidota</taxon>
        <taxon>Flavobacteriia</taxon>
        <taxon>Flavobacteriales</taxon>
        <taxon>Flavobacteriaceae</taxon>
        <taxon>Flavobacterium</taxon>
    </lineage>
</organism>
<evidence type="ECO:0000313" key="2">
    <source>
        <dbReference type="EMBL" id="TDE02054.1"/>
    </source>
</evidence>
<dbReference type="AlphaFoldDB" id="A0A4R5CU98"/>
<dbReference type="Gene3D" id="3.90.550.10">
    <property type="entry name" value="Spore Coat Polysaccharide Biosynthesis Protein SpsA, Chain A"/>
    <property type="match status" value="1"/>
</dbReference>
<keyword evidence="2" id="KW-0808">Transferase</keyword>